<keyword evidence="4" id="KW-0238">DNA-binding</keyword>
<evidence type="ECO:0000313" key="10">
    <source>
        <dbReference type="Proteomes" id="UP000800036"/>
    </source>
</evidence>
<dbReference type="InterPro" id="IPR050335">
    <property type="entry name" value="ERT1_acuK_gluconeogen_tf"/>
</dbReference>
<dbReference type="OrthoDB" id="5575144at2759"/>
<evidence type="ECO:0000256" key="7">
    <source>
        <dbReference type="SAM" id="MobiDB-lite"/>
    </source>
</evidence>
<dbReference type="PROSITE" id="PS00463">
    <property type="entry name" value="ZN2_CY6_FUNGAL_1"/>
    <property type="match status" value="1"/>
</dbReference>
<feature type="region of interest" description="Disordered" evidence="7">
    <location>
        <begin position="1"/>
        <end position="123"/>
    </location>
</feature>
<keyword evidence="5" id="KW-0804">Transcription</keyword>
<evidence type="ECO:0000259" key="8">
    <source>
        <dbReference type="PROSITE" id="PS50048"/>
    </source>
</evidence>
<dbReference type="InterPro" id="IPR001138">
    <property type="entry name" value="Zn2Cys6_DnaBD"/>
</dbReference>
<feature type="compositionally biased region" description="Polar residues" evidence="7">
    <location>
        <begin position="501"/>
        <end position="512"/>
    </location>
</feature>
<keyword evidence="6" id="KW-0539">Nucleus</keyword>
<organism evidence="9 10">
    <name type="scientific">Bimuria novae-zelandiae CBS 107.79</name>
    <dbReference type="NCBI Taxonomy" id="1447943"/>
    <lineage>
        <taxon>Eukaryota</taxon>
        <taxon>Fungi</taxon>
        <taxon>Dikarya</taxon>
        <taxon>Ascomycota</taxon>
        <taxon>Pezizomycotina</taxon>
        <taxon>Dothideomycetes</taxon>
        <taxon>Pleosporomycetidae</taxon>
        <taxon>Pleosporales</taxon>
        <taxon>Massarineae</taxon>
        <taxon>Didymosphaeriaceae</taxon>
        <taxon>Bimuria</taxon>
    </lineage>
</organism>
<dbReference type="GO" id="GO:0003677">
    <property type="term" value="F:DNA binding"/>
    <property type="evidence" value="ECO:0007669"/>
    <property type="project" value="UniProtKB-KW"/>
</dbReference>
<feature type="compositionally biased region" description="Polar residues" evidence="7">
    <location>
        <begin position="36"/>
        <end position="53"/>
    </location>
</feature>
<name>A0A6A5VJ92_9PLEO</name>
<feature type="region of interest" description="Disordered" evidence="7">
    <location>
        <begin position="526"/>
        <end position="650"/>
    </location>
</feature>
<keyword evidence="10" id="KW-1185">Reference proteome</keyword>
<dbReference type="EMBL" id="ML976672">
    <property type="protein sequence ID" value="KAF1975066.1"/>
    <property type="molecule type" value="Genomic_DNA"/>
</dbReference>
<dbReference type="Gene3D" id="4.10.240.10">
    <property type="entry name" value="Zn(2)-C6 fungal-type DNA-binding domain"/>
    <property type="match status" value="1"/>
</dbReference>
<dbReference type="PANTHER" id="PTHR47659:SF4">
    <property type="entry name" value="ZN(II)2CYS6 TRANSCRIPTION FACTOR (EUROFUNG)"/>
    <property type="match status" value="1"/>
</dbReference>
<accession>A0A6A5VJ92</accession>
<dbReference type="SMART" id="SM00066">
    <property type="entry name" value="GAL4"/>
    <property type="match status" value="1"/>
</dbReference>
<evidence type="ECO:0000256" key="4">
    <source>
        <dbReference type="ARBA" id="ARBA00023125"/>
    </source>
</evidence>
<reference evidence="9" key="1">
    <citation type="journal article" date="2020" name="Stud. Mycol.">
        <title>101 Dothideomycetes genomes: a test case for predicting lifestyles and emergence of pathogens.</title>
        <authorList>
            <person name="Haridas S."/>
            <person name="Albert R."/>
            <person name="Binder M."/>
            <person name="Bloem J."/>
            <person name="Labutti K."/>
            <person name="Salamov A."/>
            <person name="Andreopoulos B."/>
            <person name="Baker S."/>
            <person name="Barry K."/>
            <person name="Bills G."/>
            <person name="Bluhm B."/>
            <person name="Cannon C."/>
            <person name="Castanera R."/>
            <person name="Culley D."/>
            <person name="Daum C."/>
            <person name="Ezra D."/>
            <person name="Gonzalez J."/>
            <person name="Henrissat B."/>
            <person name="Kuo A."/>
            <person name="Liang C."/>
            <person name="Lipzen A."/>
            <person name="Lutzoni F."/>
            <person name="Magnuson J."/>
            <person name="Mondo S."/>
            <person name="Nolan M."/>
            <person name="Ohm R."/>
            <person name="Pangilinan J."/>
            <person name="Park H.-J."/>
            <person name="Ramirez L."/>
            <person name="Alfaro M."/>
            <person name="Sun H."/>
            <person name="Tritt A."/>
            <person name="Yoshinaga Y."/>
            <person name="Zwiers L.-H."/>
            <person name="Turgeon B."/>
            <person name="Goodwin S."/>
            <person name="Spatafora J."/>
            <person name="Crous P."/>
            <person name="Grigoriev I."/>
        </authorList>
    </citation>
    <scope>NUCLEOTIDE SEQUENCE</scope>
    <source>
        <strain evidence="9">CBS 107.79</strain>
    </source>
</reference>
<dbReference type="AlphaFoldDB" id="A0A6A5VJ92"/>
<sequence>MQSLSLPPPTSLPSSPFGRYQEVGSGLVKFPPQFSPGRSEQHSYPSPPMSDSHSPARRSAHVVEPEGHPYPPTLHEPRPQPPTSSLLDPRSATIPQSIAQQRPLYPGESQAQGPPMHYQSGRALDPTYGSMHIPQNYVYGYPPSGAPQYLGSQGPGLQVQQGAIIAPQPLRQAKPARRTKAHVASACVNCKKAHLSCDVQRPCGRCVASGKQDTCKDVQHKKRGRPRLRDDKDFGRNEDARMASAQFLGTSLQSGADTLGQQSPFAVAPRAPEPYRVLASTREDEIPRNRIQPAAISTTISLRVGSFSGAAPSPYSAGLNLAYQSLPVAFLDLDLVVQKTNQAFQDLVAFLGDARGKTLAELLESRQQDILHQIRTDLRMERDEREPAYMAPITPVGQDPMQAVVQSVADKDIDHVSHGFTNRPVVLNFRLPNGQHQSLQTQIRLAKTSLYFVTLVVHTPPRPAGPPLLTKQLAPPTPIRNSQTMSAPTNAPSREFGTYSLRPTSSAGSAPNSPYFNFNSVRTSLPTVSSSSYGSSPSYGYSPTAGPEQGYFPTYQPLSQPGAYPSSYQPASRNNSVASEAQRGAAHPARLEGLQLPPIRTTPALGSPLAQDHGENARVRRRASPTSAEARPDTPNSGKRRRLNIHEVLE</sequence>
<feature type="compositionally biased region" description="Low complexity" evidence="7">
    <location>
        <begin position="529"/>
        <end position="543"/>
    </location>
</feature>
<evidence type="ECO:0000256" key="6">
    <source>
        <dbReference type="ARBA" id="ARBA00023242"/>
    </source>
</evidence>
<dbReference type="Proteomes" id="UP000800036">
    <property type="component" value="Unassembled WGS sequence"/>
</dbReference>
<feature type="compositionally biased region" description="Basic and acidic residues" evidence="7">
    <location>
        <begin position="227"/>
        <end position="237"/>
    </location>
</feature>
<dbReference type="SUPFAM" id="SSF57701">
    <property type="entry name" value="Zn2/Cys6 DNA-binding domain"/>
    <property type="match status" value="1"/>
</dbReference>
<dbReference type="GO" id="GO:0008270">
    <property type="term" value="F:zinc ion binding"/>
    <property type="evidence" value="ECO:0007669"/>
    <property type="project" value="InterPro"/>
</dbReference>
<keyword evidence="3" id="KW-0805">Transcription regulation</keyword>
<feature type="region of interest" description="Disordered" evidence="7">
    <location>
        <begin position="474"/>
        <end position="512"/>
    </location>
</feature>
<feature type="compositionally biased region" description="Pro residues" evidence="7">
    <location>
        <begin position="1"/>
        <end position="11"/>
    </location>
</feature>
<dbReference type="PANTHER" id="PTHR47659">
    <property type="entry name" value="ZN(II)2CYS6 TRANSCRIPTION FACTOR (EUROFUNG)-RELATED"/>
    <property type="match status" value="1"/>
</dbReference>
<keyword evidence="2" id="KW-0862">Zinc</keyword>
<dbReference type="GO" id="GO:0000981">
    <property type="term" value="F:DNA-binding transcription factor activity, RNA polymerase II-specific"/>
    <property type="evidence" value="ECO:0007669"/>
    <property type="project" value="InterPro"/>
</dbReference>
<feature type="compositionally biased region" description="Polar residues" evidence="7">
    <location>
        <begin position="479"/>
        <end position="492"/>
    </location>
</feature>
<evidence type="ECO:0000256" key="5">
    <source>
        <dbReference type="ARBA" id="ARBA00023163"/>
    </source>
</evidence>
<feature type="region of interest" description="Disordered" evidence="7">
    <location>
        <begin position="217"/>
        <end position="237"/>
    </location>
</feature>
<keyword evidence="1" id="KW-0479">Metal-binding</keyword>
<feature type="domain" description="Zn(2)-C6 fungal-type" evidence="8">
    <location>
        <begin position="186"/>
        <end position="215"/>
    </location>
</feature>
<dbReference type="CDD" id="cd00067">
    <property type="entry name" value="GAL4"/>
    <property type="match status" value="1"/>
</dbReference>
<dbReference type="Pfam" id="PF00172">
    <property type="entry name" value="Zn_clus"/>
    <property type="match status" value="1"/>
</dbReference>
<proteinExistence type="predicted"/>
<feature type="compositionally biased region" description="Polar residues" evidence="7">
    <location>
        <begin position="566"/>
        <end position="579"/>
    </location>
</feature>
<dbReference type="PROSITE" id="PS50048">
    <property type="entry name" value="ZN2_CY6_FUNGAL_2"/>
    <property type="match status" value="1"/>
</dbReference>
<evidence type="ECO:0000256" key="1">
    <source>
        <dbReference type="ARBA" id="ARBA00022723"/>
    </source>
</evidence>
<evidence type="ECO:0000256" key="2">
    <source>
        <dbReference type="ARBA" id="ARBA00022833"/>
    </source>
</evidence>
<feature type="compositionally biased region" description="Pro residues" evidence="7">
    <location>
        <begin position="68"/>
        <end position="82"/>
    </location>
</feature>
<evidence type="ECO:0000256" key="3">
    <source>
        <dbReference type="ARBA" id="ARBA00023015"/>
    </source>
</evidence>
<gene>
    <name evidence="9" type="ORF">BU23DRAFT_459790</name>
</gene>
<evidence type="ECO:0000313" key="9">
    <source>
        <dbReference type="EMBL" id="KAF1975066.1"/>
    </source>
</evidence>
<protein>
    <recommendedName>
        <fullName evidence="8">Zn(2)-C6 fungal-type domain-containing protein</fullName>
    </recommendedName>
</protein>
<dbReference type="InterPro" id="IPR036864">
    <property type="entry name" value="Zn2-C6_fun-type_DNA-bd_sf"/>
</dbReference>